<evidence type="ECO:0000313" key="2">
    <source>
        <dbReference type="Proteomes" id="UP001499978"/>
    </source>
</evidence>
<comment type="caution">
    <text evidence="1">The sequence shown here is derived from an EMBL/GenBank/DDBJ whole genome shotgun (WGS) entry which is preliminary data.</text>
</comment>
<accession>A0ABN3NLE4</accession>
<organism evidence="1 2">
    <name type="scientific">Pilimelia columellifera subsp. columellifera</name>
    <dbReference type="NCBI Taxonomy" id="706583"/>
    <lineage>
        <taxon>Bacteria</taxon>
        <taxon>Bacillati</taxon>
        <taxon>Actinomycetota</taxon>
        <taxon>Actinomycetes</taxon>
        <taxon>Micromonosporales</taxon>
        <taxon>Micromonosporaceae</taxon>
        <taxon>Pilimelia</taxon>
    </lineage>
</organism>
<dbReference type="RefSeq" id="WP_344172740.1">
    <property type="nucleotide sequence ID" value="NZ_BAAARY010000012.1"/>
</dbReference>
<reference evidence="1 2" key="1">
    <citation type="journal article" date="2019" name="Int. J. Syst. Evol. Microbiol.">
        <title>The Global Catalogue of Microorganisms (GCM) 10K type strain sequencing project: providing services to taxonomists for standard genome sequencing and annotation.</title>
        <authorList>
            <consortium name="The Broad Institute Genomics Platform"/>
            <consortium name="The Broad Institute Genome Sequencing Center for Infectious Disease"/>
            <person name="Wu L."/>
            <person name="Ma J."/>
        </authorList>
    </citation>
    <scope>NUCLEOTIDE SEQUENCE [LARGE SCALE GENOMIC DNA]</scope>
    <source>
        <strain evidence="1 2">JCM 3367</strain>
    </source>
</reference>
<dbReference type="Proteomes" id="UP001499978">
    <property type="component" value="Unassembled WGS sequence"/>
</dbReference>
<gene>
    <name evidence="1" type="ORF">GCM10010201_26100</name>
</gene>
<protein>
    <submittedName>
        <fullName evidence="1">Uncharacterized protein</fullName>
    </submittedName>
</protein>
<sequence length="79" mass="8610">MPQYSDYRVRFRIYGENDNFVEQYAYGKTTAAAADPVAAVAGKDTVVNDTLLSDLRPIAGQNRQEHVAAGHVAPDGLRS</sequence>
<keyword evidence="2" id="KW-1185">Reference proteome</keyword>
<proteinExistence type="predicted"/>
<dbReference type="EMBL" id="BAAARY010000012">
    <property type="protein sequence ID" value="GAA2526188.1"/>
    <property type="molecule type" value="Genomic_DNA"/>
</dbReference>
<evidence type="ECO:0000313" key="1">
    <source>
        <dbReference type="EMBL" id="GAA2526188.1"/>
    </source>
</evidence>
<name>A0ABN3NLE4_9ACTN</name>